<accession>A0A1E7KMR6</accession>
<dbReference type="GO" id="GO:0005886">
    <property type="term" value="C:plasma membrane"/>
    <property type="evidence" value="ECO:0007669"/>
    <property type="project" value="UniProtKB-SubCell"/>
</dbReference>
<gene>
    <name evidence="9" type="ORF">AN216_04300</name>
</gene>
<reference evidence="9 10" key="1">
    <citation type="journal article" date="2016" name="Front. Microbiol.">
        <title>Comparative Genomics Analysis of Streptomyces Species Reveals Their Adaptation to the Marine Environment and Their Diversity at the Genomic Level.</title>
        <authorList>
            <person name="Tian X."/>
            <person name="Zhang Z."/>
            <person name="Yang T."/>
            <person name="Chen M."/>
            <person name="Li J."/>
            <person name="Chen F."/>
            <person name="Yang J."/>
            <person name="Li W."/>
            <person name="Zhang B."/>
            <person name="Zhang Z."/>
            <person name="Wu J."/>
            <person name="Zhang C."/>
            <person name="Long L."/>
            <person name="Xiao J."/>
        </authorList>
    </citation>
    <scope>NUCLEOTIDE SEQUENCE [LARGE SCALE GENOMIC DNA]</scope>
    <source>
        <strain evidence="9 10">SCSIO 02100</strain>
    </source>
</reference>
<feature type="compositionally biased region" description="Polar residues" evidence="6">
    <location>
        <begin position="147"/>
        <end position="157"/>
    </location>
</feature>
<evidence type="ECO:0000256" key="2">
    <source>
        <dbReference type="ARBA" id="ARBA00022475"/>
    </source>
</evidence>
<feature type="transmembrane region" description="Helical" evidence="7">
    <location>
        <begin position="35"/>
        <end position="62"/>
    </location>
</feature>
<evidence type="ECO:0000313" key="9">
    <source>
        <dbReference type="EMBL" id="OEV05197.1"/>
    </source>
</evidence>
<protein>
    <recommendedName>
        <fullName evidence="8">Phage shock protein PspC N-terminal domain-containing protein</fullName>
    </recommendedName>
</protein>
<dbReference type="AlphaFoldDB" id="A0A1E7KMR6"/>
<evidence type="ECO:0000256" key="3">
    <source>
        <dbReference type="ARBA" id="ARBA00022692"/>
    </source>
</evidence>
<keyword evidence="4 7" id="KW-1133">Transmembrane helix</keyword>
<feature type="transmembrane region" description="Helical" evidence="7">
    <location>
        <begin position="108"/>
        <end position="125"/>
    </location>
</feature>
<evidence type="ECO:0000256" key="6">
    <source>
        <dbReference type="SAM" id="MobiDB-lite"/>
    </source>
</evidence>
<organism evidence="9 10">
    <name type="scientific">Streptomyces oceani</name>
    <dbReference type="NCBI Taxonomy" id="1075402"/>
    <lineage>
        <taxon>Bacteria</taxon>
        <taxon>Bacillati</taxon>
        <taxon>Actinomycetota</taxon>
        <taxon>Actinomycetes</taxon>
        <taxon>Kitasatosporales</taxon>
        <taxon>Streptomycetaceae</taxon>
        <taxon>Streptomyces</taxon>
    </lineage>
</organism>
<feature type="domain" description="Phage shock protein PspC N-terminal" evidence="8">
    <location>
        <begin position="8"/>
        <end position="65"/>
    </location>
</feature>
<feature type="region of interest" description="Disordered" evidence="6">
    <location>
        <begin position="130"/>
        <end position="176"/>
    </location>
</feature>
<keyword evidence="10" id="KW-1185">Reference proteome</keyword>
<name>A0A1E7KMR6_9ACTN</name>
<feature type="transmembrane region" description="Helical" evidence="7">
    <location>
        <begin position="250"/>
        <end position="268"/>
    </location>
</feature>
<feature type="transmembrane region" description="Helical" evidence="7">
    <location>
        <begin position="303"/>
        <end position="321"/>
    </location>
</feature>
<evidence type="ECO:0000259" key="8">
    <source>
        <dbReference type="Pfam" id="PF04024"/>
    </source>
</evidence>
<dbReference type="InterPro" id="IPR007168">
    <property type="entry name" value="Phageshock_PspC_N"/>
</dbReference>
<dbReference type="PANTHER" id="PTHR33885">
    <property type="entry name" value="PHAGE SHOCK PROTEIN C"/>
    <property type="match status" value="1"/>
</dbReference>
<comment type="caution">
    <text evidence="9">The sequence shown here is derived from an EMBL/GenBank/DDBJ whole genome shotgun (WGS) entry which is preliminary data.</text>
</comment>
<dbReference type="Pfam" id="PF04024">
    <property type="entry name" value="PspC"/>
    <property type="match status" value="1"/>
</dbReference>
<feature type="region of interest" description="Disordered" evidence="6">
    <location>
        <begin position="200"/>
        <end position="245"/>
    </location>
</feature>
<dbReference type="STRING" id="1075402.AN216_04300"/>
<evidence type="ECO:0000256" key="4">
    <source>
        <dbReference type="ARBA" id="ARBA00022989"/>
    </source>
</evidence>
<dbReference type="PANTHER" id="PTHR33885:SF3">
    <property type="entry name" value="PHAGE SHOCK PROTEIN C"/>
    <property type="match status" value="1"/>
</dbReference>
<dbReference type="PATRIC" id="fig|1075402.3.peg.3520"/>
<sequence>MSVAPVGRKITRSRADKVFGGVCGGLGRHFDLDPVIFRVPVTVLSLIGGLGLVWYGIAWLLIPAEGERENEARRLLSGRIEGSSLTAALVALVGGGLSLVSLGSGTKASFSVGLAAAVFGAAYWSQRRHSRGEVPASGAERRAPADPTTSGSASLHTVPNAPPETQAPPTLSAPSWWREPVREQAGAGVGARTGYLWGPDSMAPYGEDPEGPADSSAKGRYAHGPYDPRGVARGKGNDPRPERPRSLDGVTFLLACLAASLGTSLTWSSEPLSASLAAGLGCALAVFGLGLAASAFRGRTGGGTLFGIILAAALLVGTSVMPDDISSQVDERRWAPTSVAEVRDRYAIGSGQGELDLTDVRVPKGRTERVETRVGAGQLRVLVPEDMRVRVEIKLGLGSYRVPGDVGQDTGGGFNLSLKRTLGAGQSADSHGTLRLVVDVGVGDASVLRLSSEGGGENTGKEATTR</sequence>
<dbReference type="Proteomes" id="UP000176101">
    <property type="component" value="Unassembled WGS sequence"/>
</dbReference>
<proteinExistence type="predicted"/>
<evidence type="ECO:0000256" key="5">
    <source>
        <dbReference type="ARBA" id="ARBA00023136"/>
    </source>
</evidence>
<dbReference type="EMBL" id="LJGU01000104">
    <property type="protein sequence ID" value="OEV05197.1"/>
    <property type="molecule type" value="Genomic_DNA"/>
</dbReference>
<evidence type="ECO:0000256" key="7">
    <source>
        <dbReference type="SAM" id="Phobius"/>
    </source>
</evidence>
<keyword evidence="5 7" id="KW-0472">Membrane</keyword>
<keyword evidence="3 7" id="KW-0812">Transmembrane</keyword>
<feature type="compositionally biased region" description="Basic and acidic residues" evidence="6">
    <location>
        <begin position="235"/>
        <end position="245"/>
    </location>
</feature>
<dbReference type="InterPro" id="IPR052027">
    <property type="entry name" value="PspC"/>
</dbReference>
<evidence type="ECO:0000256" key="1">
    <source>
        <dbReference type="ARBA" id="ARBA00004162"/>
    </source>
</evidence>
<comment type="subcellular location">
    <subcellularLocation>
        <location evidence="1">Cell membrane</location>
        <topology evidence="1">Single-pass membrane protein</topology>
    </subcellularLocation>
</comment>
<feature type="transmembrane region" description="Helical" evidence="7">
    <location>
        <begin position="274"/>
        <end position="296"/>
    </location>
</feature>
<evidence type="ECO:0000313" key="10">
    <source>
        <dbReference type="Proteomes" id="UP000176101"/>
    </source>
</evidence>
<keyword evidence="2" id="KW-1003">Cell membrane</keyword>
<feature type="transmembrane region" description="Helical" evidence="7">
    <location>
        <begin position="83"/>
        <end position="102"/>
    </location>
</feature>